<evidence type="ECO:0000256" key="4">
    <source>
        <dbReference type="ARBA" id="ARBA00022741"/>
    </source>
</evidence>
<keyword evidence="11" id="KW-1185">Reference proteome</keyword>
<evidence type="ECO:0000259" key="9">
    <source>
        <dbReference type="PROSITE" id="PS50011"/>
    </source>
</evidence>
<dbReference type="GO" id="GO:0004674">
    <property type="term" value="F:protein serine/threonine kinase activity"/>
    <property type="evidence" value="ECO:0007669"/>
    <property type="project" value="UniProtKB-EC"/>
</dbReference>
<evidence type="ECO:0000313" key="11">
    <source>
        <dbReference type="Proteomes" id="UP001601444"/>
    </source>
</evidence>
<evidence type="ECO:0000256" key="6">
    <source>
        <dbReference type="ARBA" id="ARBA00022840"/>
    </source>
</evidence>
<dbReference type="CDD" id="cd14014">
    <property type="entry name" value="STKc_PknB_like"/>
    <property type="match status" value="1"/>
</dbReference>
<dbReference type="PROSITE" id="PS00108">
    <property type="entry name" value="PROTEIN_KINASE_ST"/>
    <property type="match status" value="1"/>
</dbReference>
<keyword evidence="8" id="KW-1133">Transmembrane helix</keyword>
<evidence type="ECO:0000313" key="10">
    <source>
        <dbReference type="EMBL" id="MFF0542957.1"/>
    </source>
</evidence>
<keyword evidence="4 7" id="KW-0547">Nucleotide-binding</keyword>
<keyword evidence="8" id="KW-0812">Transmembrane</keyword>
<evidence type="ECO:0000256" key="8">
    <source>
        <dbReference type="SAM" id="Phobius"/>
    </source>
</evidence>
<dbReference type="Pfam" id="PF00069">
    <property type="entry name" value="Pkinase"/>
    <property type="match status" value="1"/>
</dbReference>
<dbReference type="EMBL" id="JBIAMX010000004">
    <property type="protein sequence ID" value="MFF0542957.1"/>
    <property type="molecule type" value="Genomic_DNA"/>
</dbReference>
<name>A0ABW6PKP6_9NOCA</name>
<dbReference type="InterPro" id="IPR008271">
    <property type="entry name" value="Ser/Thr_kinase_AS"/>
</dbReference>
<dbReference type="EC" id="2.7.11.1" evidence="1"/>
<feature type="binding site" evidence="7">
    <location>
        <position position="34"/>
    </location>
    <ligand>
        <name>ATP</name>
        <dbReference type="ChEBI" id="CHEBI:30616"/>
    </ligand>
</feature>
<keyword evidence="8" id="KW-0472">Membrane</keyword>
<evidence type="ECO:0000256" key="2">
    <source>
        <dbReference type="ARBA" id="ARBA00022527"/>
    </source>
</evidence>
<dbReference type="InterPro" id="IPR011009">
    <property type="entry name" value="Kinase-like_dom_sf"/>
</dbReference>
<dbReference type="InterPro" id="IPR000719">
    <property type="entry name" value="Prot_kinase_dom"/>
</dbReference>
<dbReference type="SUPFAM" id="SSF56112">
    <property type="entry name" value="Protein kinase-like (PK-like)"/>
    <property type="match status" value="1"/>
</dbReference>
<dbReference type="Gene3D" id="1.10.510.10">
    <property type="entry name" value="Transferase(Phosphotransferase) domain 1"/>
    <property type="match status" value="1"/>
</dbReference>
<dbReference type="SMART" id="SM00220">
    <property type="entry name" value="S_TKc"/>
    <property type="match status" value="1"/>
</dbReference>
<reference evidence="10 11" key="1">
    <citation type="submission" date="2024-10" db="EMBL/GenBank/DDBJ databases">
        <title>The Natural Products Discovery Center: Release of the First 8490 Sequenced Strains for Exploring Actinobacteria Biosynthetic Diversity.</title>
        <authorList>
            <person name="Kalkreuter E."/>
            <person name="Kautsar S.A."/>
            <person name="Yang D."/>
            <person name="Bader C.D."/>
            <person name="Teijaro C.N."/>
            <person name="Fluegel L."/>
            <person name="Davis C.M."/>
            <person name="Simpson J.R."/>
            <person name="Lauterbach L."/>
            <person name="Steele A.D."/>
            <person name="Gui C."/>
            <person name="Meng S."/>
            <person name="Li G."/>
            <person name="Viehrig K."/>
            <person name="Ye F."/>
            <person name="Su P."/>
            <person name="Kiefer A.F."/>
            <person name="Nichols A."/>
            <person name="Cepeda A.J."/>
            <person name="Yan W."/>
            <person name="Fan B."/>
            <person name="Jiang Y."/>
            <person name="Adhikari A."/>
            <person name="Zheng C.-J."/>
            <person name="Schuster L."/>
            <person name="Cowan T.M."/>
            <person name="Smanski M.J."/>
            <person name="Chevrette M.G."/>
            <person name="De Carvalho L.P.S."/>
            <person name="Shen B."/>
        </authorList>
    </citation>
    <scope>NUCLEOTIDE SEQUENCE [LARGE SCALE GENOMIC DNA]</scope>
    <source>
        <strain evidence="10 11">NPDC004045</strain>
    </source>
</reference>
<dbReference type="PANTHER" id="PTHR43289">
    <property type="entry name" value="MITOGEN-ACTIVATED PROTEIN KINASE KINASE KINASE 20-RELATED"/>
    <property type="match status" value="1"/>
</dbReference>
<proteinExistence type="predicted"/>
<dbReference type="PANTHER" id="PTHR43289:SF6">
    <property type="entry name" value="SERINE_THREONINE-PROTEIN KINASE NEKL-3"/>
    <property type="match status" value="1"/>
</dbReference>
<dbReference type="RefSeq" id="WP_387699672.1">
    <property type="nucleotide sequence ID" value="NZ_JBIAMX010000004.1"/>
</dbReference>
<comment type="caution">
    <text evidence="10">The sequence shown here is derived from an EMBL/GenBank/DDBJ whole genome shotgun (WGS) entry which is preliminary data.</text>
</comment>
<feature type="transmembrane region" description="Helical" evidence="8">
    <location>
        <begin position="344"/>
        <end position="365"/>
    </location>
</feature>
<dbReference type="Gene3D" id="3.30.200.20">
    <property type="entry name" value="Phosphorylase Kinase, domain 1"/>
    <property type="match status" value="1"/>
</dbReference>
<dbReference type="PROSITE" id="PS00107">
    <property type="entry name" value="PROTEIN_KINASE_ATP"/>
    <property type="match status" value="1"/>
</dbReference>
<evidence type="ECO:0000256" key="7">
    <source>
        <dbReference type="PROSITE-ProRule" id="PRU10141"/>
    </source>
</evidence>
<gene>
    <name evidence="10" type="ORF">ACFYTF_08965</name>
</gene>
<keyword evidence="6 7" id="KW-0067">ATP-binding</keyword>
<dbReference type="Proteomes" id="UP001601444">
    <property type="component" value="Unassembled WGS sequence"/>
</dbReference>
<evidence type="ECO:0000256" key="3">
    <source>
        <dbReference type="ARBA" id="ARBA00022679"/>
    </source>
</evidence>
<keyword evidence="3 10" id="KW-0808">Transferase</keyword>
<feature type="domain" description="Protein kinase" evidence="9">
    <location>
        <begin position="5"/>
        <end position="266"/>
    </location>
</feature>
<sequence>MFAGYTVERELGRGGMGSVYLARHPRLPRRTAMKLLNRDLFGDAEIRARFEREADLVARLEHPGIVTVYDRGVEDGQLWISMRYVEGGDADSVTASPERAVHIVAQTAAALDFAHSRGVLHRDVKPANILLERTEHGDERAYLGDFGIARLYDDNAAKLTQTGTFTATLAYASPEQLAGTALDGRADQYSLACSLFRMLTGTTPFDATNPVAVIAGHMQLPPPPVSAARPGLPAALDGVLARAMAKRPQDRFESCGAFAAAARAALSVPDAVFAARYPGGAPPRVDPHAVPPLLIPAATPYPAHDATPYPAYDTPVPRRAPKKVYDKREYLGEKTGSRWQAGPGGWAAVILLIAFLVWVFTAAFADDTADQRYLPATTTTVSVGG</sequence>
<evidence type="ECO:0000256" key="1">
    <source>
        <dbReference type="ARBA" id="ARBA00012513"/>
    </source>
</evidence>
<dbReference type="InterPro" id="IPR017441">
    <property type="entry name" value="Protein_kinase_ATP_BS"/>
</dbReference>
<keyword evidence="2" id="KW-0723">Serine/threonine-protein kinase</keyword>
<organism evidence="10 11">
    <name type="scientific">Nocardia thailandica</name>
    <dbReference type="NCBI Taxonomy" id="257275"/>
    <lineage>
        <taxon>Bacteria</taxon>
        <taxon>Bacillati</taxon>
        <taxon>Actinomycetota</taxon>
        <taxon>Actinomycetes</taxon>
        <taxon>Mycobacteriales</taxon>
        <taxon>Nocardiaceae</taxon>
        <taxon>Nocardia</taxon>
    </lineage>
</organism>
<accession>A0ABW6PKP6</accession>
<protein>
    <recommendedName>
        <fullName evidence="1">non-specific serine/threonine protein kinase</fullName>
        <ecNumber evidence="1">2.7.11.1</ecNumber>
    </recommendedName>
</protein>
<keyword evidence="5 10" id="KW-0418">Kinase</keyword>
<evidence type="ECO:0000256" key="5">
    <source>
        <dbReference type="ARBA" id="ARBA00022777"/>
    </source>
</evidence>
<dbReference type="PROSITE" id="PS50011">
    <property type="entry name" value="PROTEIN_KINASE_DOM"/>
    <property type="match status" value="1"/>
</dbReference>